<dbReference type="Proteomes" id="UP000176998">
    <property type="component" value="Unassembled WGS sequence"/>
</dbReference>
<evidence type="ECO:0000256" key="3">
    <source>
        <dbReference type="ARBA" id="ARBA00022989"/>
    </source>
</evidence>
<evidence type="ECO:0000256" key="5">
    <source>
        <dbReference type="SAM" id="MobiDB-lite"/>
    </source>
</evidence>
<dbReference type="EMBL" id="MJBS01000136">
    <property type="protein sequence ID" value="OHE92813.1"/>
    <property type="molecule type" value="Genomic_DNA"/>
</dbReference>
<evidence type="ECO:0000256" key="4">
    <source>
        <dbReference type="ARBA" id="ARBA00023136"/>
    </source>
</evidence>
<dbReference type="AlphaFoldDB" id="A0A1G4AUQ6"/>
<evidence type="ECO:0000256" key="1">
    <source>
        <dbReference type="ARBA" id="ARBA00004141"/>
    </source>
</evidence>
<evidence type="ECO:0000313" key="8">
    <source>
        <dbReference type="Proteomes" id="UP000176998"/>
    </source>
</evidence>
<feature type="compositionally biased region" description="Polar residues" evidence="5">
    <location>
        <begin position="13"/>
        <end position="43"/>
    </location>
</feature>
<keyword evidence="2 6" id="KW-0812">Transmembrane</keyword>
<evidence type="ECO:0000256" key="2">
    <source>
        <dbReference type="ARBA" id="ARBA00022692"/>
    </source>
</evidence>
<dbReference type="PANTHER" id="PTHR23501">
    <property type="entry name" value="MAJOR FACILITATOR SUPERFAMILY"/>
    <property type="match status" value="1"/>
</dbReference>
<name>A0A1G4AUQ6_9PEZI</name>
<feature type="region of interest" description="Disordered" evidence="5">
    <location>
        <begin position="1"/>
        <end position="43"/>
    </location>
</feature>
<dbReference type="OrthoDB" id="4078873at2759"/>
<proteinExistence type="predicted"/>
<keyword evidence="3 6" id="KW-1133">Transmembrane helix</keyword>
<dbReference type="GO" id="GO:0005886">
    <property type="term" value="C:plasma membrane"/>
    <property type="evidence" value="ECO:0007669"/>
    <property type="project" value="TreeGrafter"/>
</dbReference>
<evidence type="ECO:0000313" key="7">
    <source>
        <dbReference type="EMBL" id="OHE92813.1"/>
    </source>
</evidence>
<accession>A0A1G4AUQ6</accession>
<gene>
    <name evidence="7" type="ORF">CORC01_11891</name>
</gene>
<sequence length="199" mass="21884">MSPSFIQKAAAERQTQNLTEKTPVKTTTEISADNDTGEDNSTCSDVSVLTSTWVTSYIHSMQEQMNSNLGPYITSSLHRHVLTATTGIVSSLASGVSQLPLAKILNIFGRIEGYMSAHLLCCFGLIVMAVCRNMKTYTAAHVFWAIGSGSIGYIQTVLIYDITYIHNRMIIYMLNSTAYNANVFTGPIRARLSNNYSSF</sequence>
<feature type="transmembrane region" description="Helical" evidence="6">
    <location>
        <begin position="142"/>
        <end position="163"/>
    </location>
</feature>
<dbReference type="RefSeq" id="XP_022469981.1">
    <property type="nucleotide sequence ID" value="XM_022623513.1"/>
</dbReference>
<reference evidence="7 8" key="1">
    <citation type="submission" date="2016-09" db="EMBL/GenBank/DDBJ databases">
        <authorList>
            <person name="Capua I."/>
            <person name="De Benedictis P."/>
            <person name="Joannis T."/>
            <person name="Lombin L.H."/>
            <person name="Cattoli G."/>
        </authorList>
    </citation>
    <scope>NUCLEOTIDE SEQUENCE [LARGE SCALE GENOMIC DNA]</scope>
    <source>
        <strain evidence="7 8">IMI 309357</strain>
    </source>
</reference>
<organism evidence="7 8">
    <name type="scientific">Colletotrichum orchidophilum</name>
    <dbReference type="NCBI Taxonomy" id="1209926"/>
    <lineage>
        <taxon>Eukaryota</taxon>
        <taxon>Fungi</taxon>
        <taxon>Dikarya</taxon>
        <taxon>Ascomycota</taxon>
        <taxon>Pezizomycotina</taxon>
        <taxon>Sordariomycetes</taxon>
        <taxon>Hypocreomycetidae</taxon>
        <taxon>Glomerellales</taxon>
        <taxon>Glomerellaceae</taxon>
        <taxon>Colletotrichum</taxon>
    </lineage>
</organism>
<protein>
    <submittedName>
        <fullName evidence="7">Siderophore iron transporter mirB</fullName>
    </submittedName>
</protein>
<dbReference type="InterPro" id="IPR036259">
    <property type="entry name" value="MFS_trans_sf"/>
</dbReference>
<dbReference type="GeneID" id="34565023"/>
<keyword evidence="4 6" id="KW-0472">Membrane</keyword>
<dbReference type="PANTHER" id="PTHR23501:SF107">
    <property type="entry name" value="TRANSPORTER, PUTATIVE (AFU_ORTHOLOGUE AFUA_7G04730)-RELATED"/>
    <property type="match status" value="1"/>
</dbReference>
<evidence type="ECO:0000256" key="6">
    <source>
        <dbReference type="SAM" id="Phobius"/>
    </source>
</evidence>
<dbReference type="GO" id="GO:0022857">
    <property type="term" value="F:transmembrane transporter activity"/>
    <property type="evidence" value="ECO:0007669"/>
    <property type="project" value="TreeGrafter"/>
</dbReference>
<dbReference type="SUPFAM" id="SSF103473">
    <property type="entry name" value="MFS general substrate transporter"/>
    <property type="match status" value="1"/>
</dbReference>
<dbReference type="Gene3D" id="1.20.1250.20">
    <property type="entry name" value="MFS general substrate transporter like domains"/>
    <property type="match status" value="1"/>
</dbReference>
<comment type="subcellular location">
    <subcellularLocation>
        <location evidence="1">Membrane</location>
        <topology evidence="1">Multi-pass membrane protein</topology>
    </subcellularLocation>
</comment>
<feature type="transmembrane region" description="Helical" evidence="6">
    <location>
        <begin position="113"/>
        <end position="130"/>
    </location>
</feature>
<comment type="caution">
    <text evidence="7">The sequence shown here is derived from an EMBL/GenBank/DDBJ whole genome shotgun (WGS) entry which is preliminary data.</text>
</comment>
<keyword evidence="8" id="KW-1185">Reference proteome</keyword>